<name>A0A379MPH7_9MYCO</name>
<organism evidence="1 2">
    <name type="scientific">Mycolicibacterium gilvum</name>
    <dbReference type="NCBI Taxonomy" id="1804"/>
    <lineage>
        <taxon>Bacteria</taxon>
        <taxon>Bacillati</taxon>
        <taxon>Actinomycetota</taxon>
        <taxon>Actinomycetes</taxon>
        <taxon>Mycobacteriales</taxon>
        <taxon>Mycobacteriaceae</taxon>
        <taxon>Mycolicibacterium</taxon>
    </lineage>
</organism>
<proteinExistence type="predicted"/>
<dbReference type="AlphaFoldDB" id="A0A379MPH7"/>
<accession>A0A379MPH7</accession>
<protein>
    <submittedName>
        <fullName evidence="1">Uncharacterized protein</fullName>
    </submittedName>
</protein>
<dbReference type="Proteomes" id="UP000254291">
    <property type="component" value="Unassembled WGS sequence"/>
</dbReference>
<evidence type="ECO:0000313" key="1">
    <source>
        <dbReference type="EMBL" id="SUE32747.1"/>
    </source>
</evidence>
<dbReference type="EMBL" id="UGQM01000008">
    <property type="protein sequence ID" value="SUE32747.1"/>
    <property type="molecule type" value="Genomic_DNA"/>
</dbReference>
<reference evidence="1 2" key="1">
    <citation type="submission" date="2018-06" db="EMBL/GenBank/DDBJ databases">
        <authorList>
            <consortium name="Pathogen Informatics"/>
            <person name="Doyle S."/>
        </authorList>
    </citation>
    <scope>NUCLEOTIDE SEQUENCE [LARGE SCALE GENOMIC DNA]</scope>
    <source>
        <strain evidence="1 2">NCTC10742</strain>
    </source>
</reference>
<sequence>MDAASWVWAYWAYWANAVRIDSVVMSPNAIRATSSARPVIRVAIASKS</sequence>
<gene>
    <name evidence="1" type="ORF">NCTC10742_06111</name>
</gene>
<evidence type="ECO:0000313" key="2">
    <source>
        <dbReference type="Proteomes" id="UP000254291"/>
    </source>
</evidence>